<gene>
    <name evidence="2" type="ORF">EAH82_00960</name>
</gene>
<sequence length="621" mass="67182">MSLDRRHFLQTGAAAVVALLGESGLARTLSPDRRGALLGFGPVPATLFDGITVPPEYAADVLYPWGAPTGIAGAMPAFSPDASNSAADQTLQAGMHHDGMHFFALRQDGRRGLLVMNHEYTDERLLHTDGVAPWTAEKVRKSLHAMGVSVIEVERTAQGWRQVLPSRHARRIHGATPMRIAGPAAGTPWMQTAADASGRRVFGTFANCAMGVTPWGTYLTCEENFHGYFGGPKEAAADVTPEQRRYGTVPGTQWVEYWRFDERFDLSKHPNEAHRFGWVVEIDPFDPTSTPVKRTALGRKRQESATCTLTRDGRVAVYMGDDAAFEYIYKFVSRDRVHKGQDATARAANRTLLDEGTLYVARYDADGRGRWLELVHGRGGVDEASGFADQAQVVVHARLAADVVGATKMDRPEWIAVHPHTGEVYVTLTNNALRGAPGKPAADAANPRAPNLFGGILRWREDDGDAASLSFAWDHFVQAGDPALPDIGARYPQPDDDAFGSPDGLHFDSGGLLWIQTDMSGQAIGTGTHAALGNNQLLCADPASGRIRRFLVGPNGCEITGCVVTPDRRTLFVNVQHPGERRDNGTGALNSAWPDGTLPASTRPRSATVVVQRRDGGIVGT</sequence>
<feature type="region of interest" description="Disordered" evidence="1">
    <location>
        <begin position="578"/>
        <end position="605"/>
    </location>
</feature>
<dbReference type="EMBL" id="RCZI01000001">
    <property type="protein sequence ID" value="TPG30106.1"/>
    <property type="molecule type" value="Genomic_DNA"/>
</dbReference>
<dbReference type="Pfam" id="PF05787">
    <property type="entry name" value="PhoX"/>
    <property type="match status" value="1"/>
</dbReference>
<dbReference type="InterPro" id="IPR006311">
    <property type="entry name" value="TAT_signal"/>
</dbReference>
<evidence type="ECO:0000313" key="2">
    <source>
        <dbReference type="EMBL" id="TPG30106.1"/>
    </source>
</evidence>
<dbReference type="PANTHER" id="PTHR35399">
    <property type="entry name" value="SLR8030 PROTEIN"/>
    <property type="match status" value="1"/>
</dbReference>
<dbReference type="AlphaFoldDB" id="A0A502E0N5"/>
<dbReference type="PROSITE" id="PS51318">
    <property type="entry name" value="TAT"/>
    <property type="match status" value="1"/>
</dbReference>
<organism evidence="2 3">
    <name type="scientific">Variovorax guangxiensis</name>
    <dbReference type="NCBI Taxonomy" id="1775474"/>
    <lineage>
        <taxon>Bacteria</taxon>
        <taxon>Pseudomonadati</taxon>
        <taxon>Pseudomonadota</taxon>
        <taxon>Betaproteobacteria</taxon>
        <taxon>Burkholderiales</taxon>
        <taxon>Comamonadaceae</taxon>
        <taxon>Variovorax</taxon>
    </lineage>
</organism>
<proteinExistence type="predicted"/>
<dbReference type="PANTHER" id="PTHR35399:SF2">
    <property type="entry name" value="DUF839 DOMAIN-CONTAINING PROTEIN"/>
    <property type="match status" value="1"/>
</dbReference>
<name>A0A502E0N5_9BURK</name>
<reference evidence="2 3" key="1">
    <citation type="journal article" date="2019" name="Environ. Microbiol.">
        <title>Species interactions and distinct microbial communities in high Arctic permafrost affected cryosols are associated with the CH4 and CO2 gas fluxes.</title>
        <authorList>
            <person name="Altshuler I."/>
            <person name="Hamel J."/>
            <person name="Turney S."/>
            <person name="Magnuson E."/>
            <person name="Levesque R."/>
            <person name="Greer C."/>
            <person name="Whyte L.G."/>
        </authorList>
    </citation>
    <scope>NUCLEOTIDE SEQUENCE [LARGE SCALE GENOMIC DNA]</scope>
    <source>
        <strain evidence="2 3">S06.C</strain>
    </source>
</reference>
<comment type="caution">
    <text evidence="2">The sequence shown here is derived from an EMBL/GenBank/DDBJ whole genome shotgun (WGS) entry which is preliminary data.</text>
</comment>
<dbReference type="RefSeq" id="WP_140837987.1">
    <property type="nucleotide sequence ID" value="NZ_RCZI01000001.1"/>
</dbReference>
<evidence type="ECO:0000313" key="3">
    <source>
        <dbReference type="Proteomes" id="UP000319212"/>
    </source>
</evidence>
<dbReference type="SUPFAM" id="SSF63829">
    <property type="entry name" value="Calcium-dependent phosphotriesterase"/>
    <property type="match status" value="1"/>
</dbReference>
<evidence type="ECO:0000256" key="1">
    <source>
        <dbReference type="SAM" id="MobiDB-lite"/>
    </source>
</evidence>
<accession>A0A502E0N5</accession>
<dbReference type="InterPro" id="IPR008557">
    <property type="entry name" value="PhoX"/>
</dbReference>
<dbReference type="OrthoDB" id="9801383at2"/>
<protein>
    <submittedName>
        <fullName evidence="2">PhoX family phosphatase</fullName>
    </submittedName>
</protein>
<dbReference type="Proteomes" id="UP000319212">
    <property type="component" value="Unassembled WGS sequence"/>
</dbReference>